<sequence>MTRLSTWNDADGKLQTIVSLVESRGTATEVGFASLNLQTSECIVGQFSDTLTFAGLCRQLVILQPDTRNVPDMQRMLQRDSHTSARKVSVLLGAHIIEARRILHLVKQSSESFALTVMLTMFCNMFPEGMHVARQRLNYH</sequence>
<dbReference type="AlphaFoldDB" id="A0A2H9TLY1"/>
<organism evidence="1 2">
    <name type="scientific">Paramicrosporidium saccamoebae</name>
    <dbReference type="NCBI Taxonomy" id="1246581"/>
    <lineage>
        <taxon>Eukaryota</taxon>
        <taxon>Fungi</taxon>
        <taxon>Fungi incertae sedis</taxon>
        <taxon>Cryptomycota</taxon>
        <taxon>Cryptomycota incertae sedis</taxon>
        <taxon>Paramicrosporidium</taxon>
    </lineage>
</organism>
<dbReference type="EMBL" id="MTSL01000102">
    <property type="protein sequence ID" value="PJF18778.1"/>
    <property type="molecule type" value="Genomic_DNA"/>
</dbReference>
<accession>A0A2H9TLY1</accession>
<name>A0A2H9TLY1_9FUNG</name>
<proteinExistence type="predicted"/>
<dbReference type="OrthoDB" id="276261at2759"/>
<evidence type="ECO:0000313" key="2">
    <source>
        <dbReference type="Proteomes" id="UP000240830"/>
    </source>
</evidence>
<comment type="caution">
    <text evidence="1">The sequence shown here is derived from an EMBL/GenBank/DDBJ whole genome shotgun (WGS) entry which is preliminary data.</text>
</comment>
<keyword evidence="2" id="KW-1185">Reference proteome</keyword>
<protein>
    <submittedName>
        <fullName evidence="1">Uncharacterized protein</fullName>
    </submittedName>
</protein>
<gene>
    <name evidence="1" type="ORF">PSACC_01413</name>
</gene>
<reference evidence="1 2" key="1">
    <citation type="submission" date="2016-10" db="EMBL/GenBank/DDBJ databases">
        <title>The genome of Paramicrosporidium saccamoebae is the missing link in understanding Cryptomycota and Microsporidia evolution.</title>
        <authorList>
            <person name="Quandt C.A."/>
            <person name="Beaudet D."/>
            <person name="Corsaro D."/>
            <person name="Michel R."/>
            <person name="Corradi N."/>
            <person name="James T."/>
        </authorList>
    </citation>
    <scope>NUCLEOTIDE SEQUENCE [LARGE SCALE GENOMIC DNA]</scope>
    <source>
        <strain evidence="1 2">KSL3</strain>
    </source>
</reference>
<dbReference type="Proteomes" id="UP000240830">
    <property type="component" value="Unassembled WGS sequence"/>
</dbReference>
<evidence type="ECO:0000313" key="1">
    <source>
        <dbReference type="EMBL" id="PJF18778.1"/>
    </source>
</evidence>